<evidence type="ECO:0000256" key="4">
    <source>
        <dbReference type="ARBA" id="ARBA00022691"/>
    </source>
</evidence>
<dbReference type="SFLD" id="SFLDS00029">
    <property type="entry name" value="Radical_SAM"/>
    <property type="match status" value="1"/>
</dbReference>
<dbReference type="PANTHER" id="PTHR43409:SF7">
    <property type="entry name" value="BLL1977 PROTEIN"/>
    <property type="match status" value="1"/>
</dbReference>
<feature type="domain" description="Radical SAM core" evidence="9">
    <location>
        <begin position="156"/>
        <end position="375"/>
    </location>
</feature>
<dbReference type="EMBL" id="VZQZ01000002">
    <property type="protein sequence ID" value="KAB0666665.1"/>
    <property type="molecule type" value="Genomic_DNA"/>
</dbReference>
<feature type="domain" description="B12-binding" evidence="8">
    <location>
        <begin position="46"/>
        <end position="132"/>
    </location>
</feature>
<dbReference type="GO" id="GO:0046872">
    <property type="term" value="F:metal ion binding"/>
    <property type="evidence" value="ECO:0007669"/>
    <property type="project" value="UniProtKB-KW"/>
</dbReference>
<evidence type="ECO:0000256" key="5">
    <source>
        <dbReference type="ARBA" id="ARBA00022723"/>
    </source>
</evidence>
<dbReference type="CDD" id="cd02068">
    <property type="entry name" value="radical_SAM_B12_BD"/>
    <property type="match status" value="1"/>
</dbReference>
<dbReference type="RefSeq" id="WP_151127653.1">
    <property type="nucleotide sequence ID" value="NZ_VZQZ01000002.1"/>
</dbReference>
<dbReference type="InterPro" id="IPR006158">
    <property type="entry name" value="Cobalamin-bd"/>
</dbReference>
<keyword evidence="6" id="KW-0408">Iron</keyword>
<dbReference type="InterPro" id="IPR051198">
    <property type="entry name" value="BchE-like"/>
</dbReference>
<dbReference type="Gene3D" id="3.40.50.280">
    <property type="entry name" value="Cobalamin-binding domain"/>
    <property type="match status" value="1"/>
</dbReference>
<evidence type="ECO:0000256" key="2">
    <source>
        <dbReference type="ARBA" id="ARBA00022603"/>
    </source>
</evidence>
<dbReference type="InterPro" id="IPR006638">
    <property type="entry name" value="Elp3/MiaA/NifB-like_rSAM"/>
</dbReference>
<dbReference type="SUPFAM" id="SSF102114">
    <property type="entry name" value="Radical SAM enzymes"/>
    <property type="match status" value="1"/>
</dbReference>
<evidence type="ECO:0000256" key="7">
    <source>
        <dbReference type="ARBA" id="ARBA00023014"/>
    </source>
</evidence>
<dbReference type="SFLD" id="SFLDG01082">
    <property type="entry name" value="B12-binding_domain_containing"/>
    <property type="match status" value="1"/>
</dbReference>
<keyword evidence="4" id="KW-0949">S-adenosyl-L-methionine</keyword>
<dbReference type="SMART" id="SM00729">
    <property type="entry name" value="Elp3"/>
    <property type="match status" value="1"/>
</dbReference>
<dbReference type="Gene3D" id="3.80.30.20">
    <property type="entry name" value="tm_1862 like domain"/>
    <property type="match status" value="1"/>
</dbReference>
<keyword evidence="2" id="KW-0489">Methyltransferase</keyword>
<sequence>MTTAPRLLLIYPATEKLGWVRRFQLPSLSLKQVAAATPPEWEVLLADEIHEDIPFDGQFDLVGITAMTHQAVRAYAIADRFRQRGIPVVLGGIHPTVLPEEASQHADAVVIGEAEPVWAQLLNDLRAGRMAPRYRSIPHGDLLEIPWSRRDFLAGRTYLTTQTIQASRGCPYDCPFCTVTPYFGRTFRYRDPDDILAELRTFDRKLTVFLDDNILGDPERAKPILRGMAGLGLRWGGQANLRFAEDPELVSLLAQSGCIGIFVGIESVSGPQANHPKTGSRFSQADLIKRVRDTGIVLEASMIFGFDDHDESVFETTVRYLEECAPSIPTFHILTPYPGTALFEQFDREGRMLHKEWQHYDHNQVVFRPKQMTPEQLYKGWRAARREVYRWPSVLSRVMQGNGKLINLAYNVLRRGGVYGDDEVVYPKGPDGSLGHNQGMKP</sequence>
<dbReference type="Pfam" id="PF04055">
    <property type="entry name" value="Radical_SAM"/>
    <property type="match status" value="1"/>
</dbReference>
<evidence type="ECO:0000256" key="6">
    <source>
        <dbReference type="ARBA" id="ARBA00023004"/>
    </source>
</evidence>
<dbReference type="InterPro" id="IPR007197">
    <property type="entry name" value="rSAM"/>
</dbReference>
<dbReference type="GO" id="GO:0003824">
    <property type="term" value="F:catalytic activity"/>
    <property type="evidence" value="ECO:0007669"/>
    <property type="project" value="InterPro"/>
</dbReference>
<keyword evidence="5" id="KW-0479">Metal-binding</keyword>
<dbReference type="GO" id="GO:0005829">
    <property type="term" value="C:cytosol"/>
    <property type="evidence" value="ECO:0007669"/>
    <property type="project" value="TreeGrafter"/>
</dbReference>
<dbReference type="AlphaFoldDB" id="A0A7J4ZTX7"/>
<dbReference type="InterPro" id="IPR023404">
    <property type="entry name" value="rSAM_horseshoe"/>
</dbReference>
<evidence type="ECO:0000256" key="1">
    <source>
        <dbReference type="ARBA" id="ARBA00001966"/>
    </source>
</evidence>
<dbReference type="Pfam" id="PF02310">
    <property type="entry name" value="B12-binding"/>
    <property type="match status" value="1"/>
</dbReference>
<evidence type="ECO:0000256" key="3">
    <source>
        <dbReference type="ARBA" id="ARBA00022679"/>
    </source>
</evidence>
<protein>
    <submittedName>
        <fullName evidence="10">B12-binding domain-containing radical SAM protein</fullName>
    </submittedName>
</protein>
<reference evidence="10 11" key="1">
    <citation type="submission" date="2019-09" db="EMBL/GenBank/DDBJ databases">
        <title>Geobacter sp. Red96, a novel strain isolated from paddy soil.</title>
        <authorList>
            <person name="Xu Z."/>
            <person name="Masuda Y."/>
            <person name="Itoh H."/>
            <person name="Senoo K."/>
        </authorList>
    </citation>
    <scope>NUCLEOTIDE SEQUENCE [LARGE SCALE GENOMIC DNA]</scope>
    <source>
        <strain evidence="10 11">Red96</strain>
    </source>
</reference>
<organism evidence="10 11">
    <name type="scientific">Oryzomonas japonica</name>
    <dbReference type="NCBI Taxonomy" id="2603858"/>
    <lineage>
        <taxon>Bacteria</taxon>
        <taxon>Pseudomonadati</taxon>
        <taxon>Thermodesulfobacteriota</taxon>
        <taxon>Desulfuromonadia</taxon>
        <taxon>Geobacterales</taxon>
        <taxon>Geobacteraceae</taxon>
        <taxon>Oryzomonas</taxon>
    </lineage>
</organism>
<comment type="cofactor">
    <cofactor evidence="1">
        <name>[4Fe-4S] cluster</name>
        <dbReference type="ChEBI" id="CHEBI:49883"/>
    </cofactor>
</comment>
<dbReference type="PANTHER" id="PTHR43409">
    <property type="entry name" value="ANAEROBIC MAGNESIUM-PROTOPORPHYRIN IX MONOMETHYL ESTER CYCLASE-RELATED"/>
    <property type="match status" value="1"/>
</dbReference>
<evidence type="ECO:0000313" key="10">
    <source>
        <dbReference type="EMBL" id="KAB0666665.1"/>
    </source>
</evidence>
<evidence type="ECO:0000259" key="8">
    <source>
        <dbReference type="PROSITE" id="PS51332"/>
    </source>
</evidence>
<proteinExistence type="predicted"/>
<dbReference type="GO" id="GO:0051539">
    <property type="term" value="F:4 iron, 4 sulfur cluster binding"/>
    <property type="evidence" value="ECO:0007669"/>
    <property type="project" value="UniProtKB-KW"/>
</dbReference>
<dbReference type="InterPro" id="IPR034466">
    <property type="entry name" value="Methyltransferase_Class_B"/>
</dbReference>
<keyword evidence="7" id="KW-0411">Iron-sulfur</keyword>
<keyword evidence="3" id="KW-0808">Transferase</keyword>
<dbReference type="CDD" id="cd01335">
    <property type="entry name" value="Radical_SAM"/>
    <property type="match status" value="1"/>
</dbReference>
<dbReference type="GO" id="GO:0031419">
    <property type="term" value="F:cobalamin binding"/>
    <property type="evidence" value="ECO:0007669"/>
    <property type="project" value="InterPro"/>
</dbReference>
<accession>A0A7J4ZTX7</accession>
<gene>
    <name evidence="10" type="ORF">F6V25_04395</name>
</gene>
<dbReference type="Pfam" id="PF13282">
    <property type="entry name" value="DUF4070"/>
    <property type="match status" value="1"/>
</dbReference>
<name>A0A7J4ZTX7_9BACT</name>
<dbReference type="SFLD" id="SFLDG01123">
    <property type="entry name" value="methyltransferase_(Class_B)"/>
    <property type="match status" value="1"/>
</dbReference>
<dbReference type="Proteomes" id="UP000420562">
    <property type="component" value="Unassembled WGS sequence"/>
</dbReference>
<evidence type="ECO:0000259" key="9">
    <source>
        <dbReference type="PROSITE" id="PS51918"/>
    </source>
</evidence>
<dbReference type="PROSITE" id="PS51918">
    <property type="entry name" value="RADICAL_SAM"/>
    <property type="match status" value="1"/>
</dbReference>
<comment type="caution">
    <text evidence="10">The sequence shown here is derived from an EMBL/GenBank/DDBJ whole genome shotgun (WGS) entry which is preliminary data.</text>
</comment>
<dbReference type="InterPro" id="IPR025274">
    <property type="entry name" value="DUF4070"/>
</dbReference>
<evidence type="ECO:0000313" key="11">
    <source>
        <dbReference type="Proteomes" id="UP000420562"/>
    </source>
</evidence>
<dbReference type="PROSITE" id="PS51332">
    <property type="entry name" value="B12_BINDING"/>
    <property type="match status" value="1"/>
</dbReference>
<dbReference type="InterPro" id="IPR058240">
    <property type="entry name" value="rSAM_sf"/>
</dbReference>
<keyword evidence="11" id="KW-1185">Reference proteome</keyword>